<dbReference type="PANTHER" id="PTHR42756">
    <property type="entry name" value="TRANSCRIPTIONAL REGULATOR, MARR"/>
    <property type="match status" value="1"/>
</dbReference>
<keyword evidence="2" id="KW-0238">DNA-binding</keyword>
<sequence length="157" mass="17794">MDNSQKVITLIGQILEQDSKDDNEKEWMRQNAPTKEVANVIHKLTTRDFHVIIAIYHSQKAYAKALPEQVHISQPTVSRAIKALNDRGLIKRYSTPQNSKDIIVELTPLGTAVAKVQLQLRNKLTADVSKILGQLSEHEADLFVDTLRQIKNLNIFD</sequence>
<dbReference type="RefSeq" id="WP_260116686.1">
    <property type="nucleotide sequence ID" value="NZ_CP093361.1"/>
</dbReference>
<dbReference type="KEGG" id="lbe:MOO44_08485"/>
<dbReference type="Gene3D" id="1.10.10.10">
    <property type="entry name" value="Winged helix-like DNA-binding domain superfamily/Winged helix DNA-binding domain"/>
    <property type="match status" value="1"/>
</dbReference>
<evidence type="ECO:0000259" key="4">
    <source>
        <dbReference type="PROSITE" id="PS50995"/>
    </source>
</evidence>
<proteinExistence type="predicted"/>
<evidence type="ECO:0000313" key="6">
    <source>
        <dbReference type="Proteomes" id="UP000831181"/>
    </source>
</evidence>
<dbReference type="InterPro" id="IPR036388">
    <property type="entry name" value="WH-like_DNA-bd_sf"/>
</dbReference>
<dbReference type="EMBL" id="CP093361">
    <property type="protein sequence ID" value="UQS86886.1"/>
    <property type="molecule type" value="Genomic_DNA"/>
</dbReference>
<dbReference type="SMART" id="SM00347">
    <property type="entry name" value="HTH_MARR"/>
    <property type="match status" value="1"/>
</dbReference>
<dbReference type="Pfam" id="PF01047">
    <property type="entry name" value="MarR"/>
    <property type="match status" value="1"/>
</dbReference>
<gene>
    <name evidence="5" type="ORF">MOO44_08485</name>
</gene>
<reference evidence="5" key="1">
    <citation type="journal article" date="2022" name="Int. J. Syst. Evol. Microbiol.">
        <title>Apilactobacillus apisilvae sp. nov., Nicolia spurrieriana gen. nov. sp. nov., Bombilactobacillus folatiphilus sp. nov. and Bombilactobacillus thymidiniphilus sp. nov., four new lactic acid bacterial isolates from stingless bees Tetragonula carbonaria and Austroplebeia australis.</title>
        <authorList>
            <person name="Oliphant S.A."/>
            <person name="Watson-Haigh N.S."/>
            <person name="Sumby K.M."/>
            <person name="Gardner J."/>
            <person name="Groom S."/>
            <person name="Jiranek V."/>
        </authorList>
    </citation>
    <scope>NUCLEOTIDE SEQUENCE</scope>
    <source>
        <strain evidence="5">SGEP1_A5</strain>
    </source>
</reference>
<dbReference type="AlphaFoldDB" id="A0A976RSP6"/>
<keyword evidence="6" id="KW-1185">Reference proteome</keyword>
<organism evidence="5 6">
    <name type="scientific">Nicoliella spurrieriana</name>
    <dbReference type="NCBI Taxonomy" id="2925830"/>
    <lineage>
        <taxon>Bacteria</taxon>
        <taxon>Bacillati</taxon>
        <taxon>Bacillota</taxon>
        <taxon>Bacilli</taxon>
        <taxon>Lactobacillales</taxon>
        <taxon>Lactobacillaceae</taxon>
        <taxon>Nicoliella</taxon>
    </lineage>
</organism>
<evidence type="ECO:0000256" key="3">
    <source>
        <dbReference type="ARBA" id="ARBA00023163"/>
    </source>
</evidence>
<evidence type="ECO:0000256" key="1">
    <source>
        <dbReference type="ARBA" id="ARBA00023015"/>
    </source>
</evidence>
<dbReference type="GO" id="GO:0003700">
    <property type="term" value="F:DNA-binding transcription factor activity"/>
    <property type="evidence" value="ECO:0007669"/>
    <property type="project" value="InterPro"/>
</dbReference>
<protein>
    <submittedName>
        <fullName evidence="5">MarR family winged helix-turn-helix transcriptional regulator</fullName>
    </submittedName>
</protein>
<evidence type="ECO:0000256" key="2">
    <source>
        <dbReference type="ARBA" id="ARBA00023125"/>
    </source>
</evidence>
<dbReference type="PANTHER" id="PTHR42756:SF1">
    <property type="entry name" value="TRANSCRIPTIONAL REPRESSOR OF EMRAB OPERON"/>
    <property type="match status" value="1"/>
</dbReference>
<dbReference type="Proteomes" id="UP000831181">
    <property type="component" value="Chromosome"/>
</dbReference>
<dbReference type="PROSITE" id="PS50995">
    <property type="entry name" value="HTH_MARR_2"/>
    <property type="match status" value="1"/>
</dbReference>
<feature type="domain" description="HTH marR-type" evidence="4">
    <location>
        <begin position="4"/>
        <end position="152"/>
    </location>
</feature>
<keyword evidence="3" id="KW-0804">Transcription</keyword>
<dbReference type="InterPro" id="IPR036390">
    <property type="entry name" value="WH_DNA-bd_sf"/>
</dbReference>
<keyword evidence="1" id="KW-0805">Transcription regulation</keyword>
<dbReference type="GO" id="GO:0003677">
    <property type="term" value="F:DNA binding"/>
    <property type="evidence" value="ECO:0007669"/>
    <property type="project" value="UniProtKB-KW"/>
</dbReference>
<accession>A0A976RSP6</accession>
<dbReference type="InterPro" id="IPR000835">
    <property type="entry name" value="HTH_MarR-typ"/>
</dbReference>
<name>A0A976RSP6_9LACO</name>
<dbReference type="SUPFAM" id="SSF46785">
    <property type="entry name" value="Winged helix' DNA-binding domain"/>
    <property type="match status" value="1"/>
</dbReference>
<evidence type="ECO:0000313" key="5">
    <source>
        <dbReference type="EMBL" id="UQS86886.1"/>
    </source>
</evidence>